<evidence type="ECO:0000256" key="2">
    <source>
        <dbReference type="SAM" id="SignalP"/>
    </source>
</evidence>
<name>J9DHU6_EDHAE</name>
<dbReference type="InParanoid" id="J9DHU6"/>
<feature type="chain" id="PRO_5003823146" description="EF-hand domain-containing protein" evidence="2">
    <location>
        <begin position="23"/>
        <end position="153"/>
    </location>
</feature>
<feature type="compositionally biased region" description="Polar residues" evidence="1">
    <location>
        <begin position="31"/>
        <end position="51"/>
    </location>
</feature>
<reference evidence="4" key="2">
    <citation type="submission" date="2015-07" db="EMBL/GenBank/DDBJ databases">
        <title>Contrasting host-pathogen interactions and genome evolution in two generalist and specialist microsporidian pathogens of mosquitoes.</title>
        <authorList>
            <consortium name="The Broad Institute Genomics Platform"/>
            <consortium name="The Broad Institute Genome Sequencing Center for Infectious Disease"/>
            <person name="Cuomo C.A."/>
            <person name="Sanscrainte N.D."/>
            <person name="Goldberg J.M."/>
            <person name="Heiman D."/>
            <person name="Young S."/>
            <person name="Zeng Q."/>
            <person name="Becnel J.J."/>
            <person name="Birren B.W."/>
        </authorList>
    </citation>
    <scope>NUCLEOTIDE SEQUENCE [LARGE SCALE GENOMIC DNA]</scope>
    <source>
        <strain evidence="4">USNM 41457</strain>
    </source>
</reference>
<evidence type="ECO:0000313" key="4">
    <source>
        <dbReference type="Proteomes" id="UP000003163"/>
    </source>
</evidence>
<dbReference type="AlphaFoldDB" id="J9DHU6"/>
<dbReference type="VEuPathDB" id="MicrosporidiaDB:EDEG_03366"/>
<dbReference type="HOGENOM" id="CLU_1713225_0_0_1"/>
<organism evidence="3 4">
    <name type="scientific">Edhazardia aedis (strain USNM 41457)</name>
    <name type="common">Microsporidian parasite</name>
    <dbReference type="NCBI Taxonomy" id="1003232"/>
    <lineage>
        <taxon>Eukaryota</taxon>
        <taxon>Fungi</taxon>
        <taxon>Fungi incertae sedis</taxon>
        <taxon>Microsporidia</taxon>
        <taxon>Edhazardia</taxon>
    </lineage>
</organism>
<feature type="region of interest" description="Disordered" evidence="1">
    <location>
        <begin position="23"/>
        <end position="51"/>
    </location>
</feature>
<evidence type="ECO:0008006" key="5">
    <source>
        <dbReference type="Google" id="ProtNLM"/>
    </source>
</evidence>
<proteinExistence type="predicted"/>
<gene>
    <name evidence="3" type="ORF">EDEG_03366</name>
</gene>
<dbReference type="EMBL" id="AFBI03000084">
    <property type="protein sequence ID" value="EJW02190.1"/>
    <property type="molecule type" value="Genomic_DNA"/>
</dbReference>
<comment type="caution">
    <text evidence="3">The sequence shown here is derived from an EMBL/GenBank/DDBJ whole genome shotgun (WGS) entry which is preliminary data.</text>
</comment>
<reference evidence="3 4" key="1">
    <citation type="submission" date="2011-08" db="EMBL/GenBank/DDBJ databases">
        <authorList>
            <person name="Liu Z.J."/>
            <person name="Shi F.L."/>
            <person name="Lu J.Q."/>
            <person name="Li M."/>
            <person name="Wang Z.L."/>
        </authorList>
    </citation>
    <scope>NUCLEOTIDE SEQUENCE [LARGE SCALE GENOMIC DNA]</scope>
    <source>
        <strain evidence="3 4">USNM 41457</strain>
    </source>
</reference>
<sequence length="153" mass="17266">MCFLVICVYVFYVLTSCHETSSQDLERREPNQTNPENYHHMNNNTSSHPSSSLNCDKVSSAISNLSQCFGISESEIKKLKMLPVGKYSEKDVYNMFFTLFDSDADGVSQSKSINQYLSNCASSSCPIEQEDIQQKDLSQILTKSLTEKLPKIN</sequence>
<accession>J9DHU6</accession>
<feature type="signal peptide" evidence="2">
    <location>
        <begin position="1"/>
        <end position="22"/>
    </location>
</feature>
<evidence type="ECO:0000256" key="1">
    <source>
        <dbReference type="SAM" id="MobiDB-lite"/>
    </source>
</evidence>
<dbReference type="Proteomes" id="UP000003163">
    <property type="component" value="Unassembled WGS sequence"/>
</dbReference>
<keyword evidence="2" id="KW-0732">Signal</keyword>
<keyword evidence="4" id="KW-1185">Reference proteome</keyword>
<protein>
    <recommendedName>
        <fullName evidence="5">EF-hand domain-containing protein</fullName>
    </recommendedName>
</protein>
<evidence type="ECO:0000313" key="3">
    <source>
        <dbReference type="EMBL" id="EJW02190.1"/>
    </source>
</evidence>